<accession>A0A6C0ANX5</accession>
<protein>
    <submittedName>
        <fullName evidence="1">Uncharacterized protein</fullName>
    </submittedName>
</protein>
<proteinExistence type="predicted"/>
<sequence length="71" mass="8160">MKESQTRRFCSCIKKVRKYIKPIRGTKESAATAVCVKSVLQTRGRTLRKFHCRTRKGKKAYVATQALTKKV</sequence>
<organism evidence="1">
    <name type="scientific">viral metagenome</name>
    <dbReference type="NCBI Taxonomy" id="1070528"/>
    <lineage>
        <taxon>unclassified sequences</taxon>
        <taxon>metagenomes</taxon>
        <taxon>organismal metagenomes</taxon>
    </lineage>
</organism>
<name>A0A6C0ANX5_9ZZZZ</name>
<dbReference type="EMBL" id="MN740758">
    <property type="protein sequence ID" value="QHS81452.1"/>
    <property type="molecule type" value="Genomic_DNA"/>
</dbReference>
<reference evidence="1" key="1">
    <citation type="journal article" date="2020" name="Nature">
        <title>Giant virus diversity and host interactions through global metagenomics.</title>
        <authorList>
            <person name="Schulz F."/>
            <person name="Roux S."/>
            <person name="Paez-Espino D."/>
            <person name="Jungbluth S."/>
            <person name="Walsh D.A."/>
            <person name="Denef V.J."/>
            <person name="McMahon K.D."/>
            <person name="Konstantinidis K.T."/>
            <person name="Eloe-Fadrosh E.A."/>
            <person name="Kyrpides N.C."/>
            <person name="Woyke T."/>
        </authorList>
    </citation>
    <scope>NUCLEOTIDE SEQUENCE</scope>
    <source>
        <strain evidence="1">GVMAG-S-1101164-72</strain>
    </source>
</reference>
<dbReference type="AlphaFoldDB" id="A0A6C0ANX5"/>
<evidence type="ECO:0000313" key="1">
    <source>
        <dbReference type="EMBL" id="QHS81452.1"/>
    </source>
</evidence>